<organism evidence="2">
    <name type="scientific">viral metagenome</name>
    <dbReference type="NCBI Taxonomy" id="1070528"/>
    <lineage>
        <taxon>unclassified sequences</taxon>
        <taxon>metagenomes</taxon>
        <taxon>organismal metagenomes</taxon>
    </lineage>
</organism>
<proteinExistence type="predicted"/>
<evidence type="ECO:0000313" key="4">
    <source>
        <dbReference type="EMBL" id="QJA93300.1"/>
    </source>
</evidence>
<dbReference type="AlphaFoldDB" id="A0A6H1ZWK4"/>
<sequence length="134" mass="14871">MEAKIGRHLKDFGGDGPTIGLELTYSEAIAIESETSGENSSICPEAFLLKIGELILSIGGSREFTEEELWLIRRLVNIRNRDGGETTGLTIKRKVYQALGDLALKQEFNLKVASKDPEWNRSKTDGNRNQDDSS</sequence>
<dbReference type="EMBL" id="MT143138">
    <property type="protein sequence ID" value="QJA93300.1"/>
    <property type="molecule type" value="Genomic_DNA"/>
</dbReference>
<protein>
    <submittedName>
        <fullName evidence="2">Uncharacterized protein</fullName>
    </submittedName>
</protein>
<evidence type="ECO:0000313" key="2">
    <source>
        <dbReference type="EMBL" id="QJA51859.1"/>
    </source>
</evidence>
<evidence type="ECO:0000313" key="3">
    <source>
        <dbReference type="EMBL" id="QJA83882.1"/>
    </source>
</evidence>
<dbReference type="EMBL" id="MT144293">
    <property type="protein sequence ID" value="QJA51859.1"/>
    <property type="molecule type" value="Genomic_DNA"/>
</dbReference>
<reference evidence="2" key="1">
    <citation type="submission" date="2020-03" db="EMBL/GenBank/DDBJ databases">
        <title>The deep terrestrial virosphere.</title>
        <authorList>
            <person name="Holmfeldt K."/>
            <person name="Nilsson E."/>
            <person name="Simone D."/>
            <person name="Lopez-Fernandez M."/>
            <person name="Wu X."/>
            <person name="de Brujin I."/>
            <person name="Lundin D."/>
            <person name="Andersson A."/>
            <person name="Bertilsson S."/>
            <person name="Dopson M."/>
        </authorList>
    </citation>
    <scope>NUCLEOTIDE SEQUENCE</scope>
    <source>
        <strain evidence="3">MM415A00246</strain>
        <strain evidence="4">MM415B04276</strain>
        <strain evidence="2">TM448A02323</strain>
    </source>
</reference>
<name>A0A6H1ZWK4_9ZZZZ</name>
<accession>A0A6H1ZWK4</accession>
<evidence type="ECO:0000256" key="1">
    <source>
        <dbReference type="SAM" id="MobiDB-lite"/>
    </source>
</evidence>
<gene>
    <name evidence="3" type="ORF">MM415A00246_0004</name>
    <name evidence="4" type="ORF">MM415B04276_0011</name>
    <name evidence="2" type="ORF">TM448A02323_0015</name>
</gene>
<feature type="region of interest" description="Disordered" evidence="1">
    <location>
        <begin position="115"/>
        <end position="134"/>
    </location>
</feature>
<dbReference type="EMBL" id="MT142520">
    <property type="protein sequence ID" value="QJA83882.1"/>
    <property type="molecule type" value="Genomic_DNA"/>
</dbReference>